<organism evidence="2 3">
    <name type="scientific">Panicum hallii var. hallii</name>
    <dbReference type="NCBI Taxonomy" id="1504633"/>
    <lineage>
        <taxon>Eukaryota</taxon>
        <taxon>Viridiplantae</taxon>
        <taxon>Streptophyta</taxon>
        <taxon>Embryophyta</taxon>
        <taxon>Tracheophyta</taxon>
        <taxon>Spermatophyta</taxon>
        <taxon>Magnoliopsida</taxon>
        <taxon>Liliopsida</taxon>
        <taxon>Poales</taxon>
        <taxon>Poaceae</taxon>
        <taxon>PACMAD clade</taxon>
        <taxon>Panicoideae</taxon>
        <taxon>Panicodae</taxon>
        <taxon>Paniceae</taxon>
        <taxon>Panicinae</taxon>
        <taxon>Panicum</taxon>
        <taxon>Panicum sect. Panicum</taxon>
    </lineage>
</organism>
<dbReference type="EMBL" id="CM009756">
    <property type="protein sequence ID" value="PUZ45215.1"/>
    <property type="molecule type" value="Genomic_DNA"/>
</dbReference>
<reference evidence="2 3" key="1">
    <citation type="submission" date="2018-04" db="EMBL/GenBank/DDBJ databases">
        <title>WGS assembly of Panicum hallii var. hallii HAL2.</title>
        <authorList>
            <person name="Lovell J."/>
            <person name="Jenkins J."/>
            <person name="Lowry D."/>
            <person name="Mamidi S."/>
            <person name="Sreedasyam A."/>
            <person name="Weng X."/>
            <person name="Barry K."/>
            <person name="Bonette J."/>
            <person name="Campitelli B."/>
            <person name="Daum C."/>
            <person name="Gordon S."/>
            <person name="Gould B."/>
            <person name="Lipzen A."/>
            <person name="MacQueen A."/>
            <person name="Palacio-Mejia J."/>
            <person name="Plott C."/>
            <person name="Shakirov E."/>
            <person name="Shu S."/>
            <person name="Yoshinaga Y."/>
            <person name="Zane M."/>
            <person name="Rokhsar D."/>
            <person name="Grimwood J."/>
            <person name="Schmutz J."/>
            <person name="Juenger T."/>
        </authorList>
    </citation>
    <scope>NUCLEOTIDE SEQUENCE [LARGE SCALE GENOMIC DNA]</scope>
    <source>
        <strain evidence="3">cv. HAL2</strain>
    </source>
</reference>
<dbReference type="PROSITE" id="PS51257">
    <property type="entry name" value="PROKAR_LIPOPROTEIN"/>
    <property type="match status" value="1"/>
</dbReference>
<keyword evidence="3" id="KW-1185">Reference proteome</keyword>
<dbReference type="Gramene" id="PUZ45215">
    <property type="protein sequence ID" value="PUZ45215"/>
    <property type="gene ID" value="GQ55_8G204200"/>
</dbReference>
<keyword evidence="1" id="KW-0732">Signal</keyword>
<gene>
    <name evidence="2" type="ORF">GQ55_8G204200</name>
</gene>
<accession>A0A2T7CPE1</accession>
<evidence type="ECO:0000313" key="3">
    <source>
        <dbReference type="Proteomes" id="UP000244336"/>
    </source>
</evidence>
<feature type="chain" id="PRO_5015570425" description="Knottin scorpion toxin-like domain-containing protein" evidence="1">
    <location>
        <begin position="24"/>
        <end position="102"/>
    </location>
</feature>
<dbReference type="Proteomes" id="UP000244336">
    <property type="component" value="Chromosome 8"/>
</dbReference>
<name>A0A2T7CPE1_9POAL</name>
<proteinExistence type="predicted"/>
<evidence type="ECO:0000256" key="1">
    <source>
        <dbReference type="SAM" id="SignalP"/>
    </source>
</evidence>
<sequence>MSFNGRSAVTSFVFALLLMSCWTGAPTTICKVEFYLGCDSSCKGFCVDNGYTDGHCHEGELPWCVCIRPCAHGEEPASKKPASPGWNRMGMLDRSAAGCFAC</sequence>
<protein>
    <recommendedName>
        <fullName evidence="4">Knottin scorpion toxin-like domain-containing protein</fullName>
    </recommendedName>
</protein>
<evidence type="ECO:0008006" key="4">
    <source>
        <dbReference type="Google" id="ProtNLM"/>
    </source>
</evidence>
<evidence type="ECO:0000313" key="2">
    <source>
        <dbReference type="EMBL" id="PUZ45215.1"/>
    </source>
</evidence>
<feature type="signal peptide" evidence="1">
    <location>
        <begin position="1"/>
        <end position="23"/>
    </location>
</feature>
<dbReference type="AlphaFoldDB" id="A0A2T7CPE1"/>